<sequence>TICWMPINKSSDTDVELIRAKATQLKRLLGASESAANCDADNISAVKEATQKLRIRLDAFFDETLRKLGQRQAQLQAALERRLVVAAAAGDGAEQTLLAEANAFLSAGSSDAASVDLMRRLDEAIALRERPSVDGDDGSGIDLAEAERRTRRLLACLTFAWSHQDGCDEEDADWMRQRRADDPFAAGASPATVSEPAQESAYGQIASNGSIAFSRVLSPWSGPENISDSGVLSASNVCKHLTNEMNDSGPQAASAENSYDSTKIITGFGPCEFSSLKKISENISKEAGFYRSAHPTIDASDRKEMVESKINLERIESTSYQDMPDNFDYQEAAVEFKPSSSSNSDFPSSESLHFCEELANFDTVSAPVSLTFVHGRFYTVEGDCIRKYRLQDLRCLGKLNLTNEDDESVDVTPYSVRSCDTNDWLLIVDMVNCRVACVDSYEIVRFKFGPRVSAKYSLEDPVQAVSSGTHLFICCPEQAIFFVRISDGRTVTQTKEHLRLSRPIRLAWSEVTSRLIVMDNKDNGSYTVDVFDVTGGGIGGLSMVNDSYLKLYSNYDPDLVCLAKSGRVVYTSYGTELMQFDYDSFNIPIKMATMLCKFDEWKRLSDICVIDEDRLAVCDHKARKIYVLYAKSTNSTGNLRSEDSDRSKHTISASVTPLANDAIAGDSPVTSSTHTSRRPCSAEPSSFNYDFDRLNYKSNSGSCESSSLHNTGDKLYSADASDDESTSLSSGLFDMSDCHTIGAPKSIAFVHNRFYTVEGGCIRKYSWQDSRCLGKLALVDEDGEPMEHIRPFSLHSCATNDWLLIVDKENCCVVCVNIFGTAERIFGPRISAKYSLEDPVQAVSRGTHLFICCPEQAIFFVRISDGRTVTQTKEHLRLSRPIRLAWSEVTSRLIVMDNKDNGSYTVDVFDVTGGGIGGLSKANISYLKLDSYNEPDLVCFPESDKVVYTSNDSKVTLFGSEIFYNPPGDSDSTCRFVQSQLLSGICVVCEGLVAVCDKKTRWIRVLSMK</sequence>
<dbReference type="SUPFAM" id="SSF63829">
    <property type="entry name" value="Calcium-dependent phosphotriesterase"/>
    <property type="match status" value="1"/>
</dbReference>
<evidence type="ECO:0000313" key="3">
    <source>
        <dbReference type="Proteomes" id="UP000215902"/>
    </source>
</evidence>
<dbReference type="AlphaFoldDB" id="A0A267H1F5"/>
<name>A0A267H1F5_9PLAT</name>
<feature type="region of interest" description="Disordered" evidence="1">
    <location>
        <begin position="661"/>
        <end position="683"/>
    </location>
</feature>
<dbReference type="SUPFAM" id="SSF75011">
    <property type="entry name" value="3-carboxy-cis,cis-mucoante lactonizing enzyme"/>
    <property type="match status" value="1"/>
</dbReference>
<proteinExistence type="predicted"/>
<gene>
    <name evidence="2" type="ORF">BOX15_Mlig012073g1</name>
</gene>
<accession>A0A267H1F5</accession>
<dbReference type="EMBL" id="NIVC01000089">
    <property type="protein sequence ID" value="PAA91369.1"/>
    <property type="molecule type" value="Genomic_DNA"/>
</dbReference>
<dbReference type="Proteomes" id="UP000215902">
    <property type="component" value="Unassembled WGS sequence"/>
</dbReference>
<evidence type="ECO:0000256" key="1">
    <source>
        <dbReference type="SAM" id="MobiDB-lite"/>
    </source>
</evidence>
<evidence type="ECO:0000313" key="2">
    <source>
        <dbReference type="EMBL" id="PAA91369.1"/>
    </source>
</evidence>
<comment type="caution">
    <text evidence="2">The sequence shown here is derived from an EMBL/GenBank/DDBJ whole genome shotgun (WGS) entry which is preliminary data.</text>
</comment>
<feature type="non-terminal residue" evidence="2">
    <location>
        <position position="1"/>
    </location>
</feature>
<reference evidence="2 3" key="1">
    <citation type="submission" date="2017-06" db="EMBL/GenBank/DDBJ databases">
        <title>A platform for efficient transgenesis in Macrostomum lignano, a flatworm model organism for stem cell research.</title>
        <authorList>
            <person name="Berezikov E."/>
        </authorList>
    </citation>
    <scope>NUCLEOTIDE SEQUENCE [LARGE SCALE GENOMIC DNA]</scope>
    <source>
        <strain evidence="2">DV1</strain>
        <tissue evidence="2">Whole organism</tissue>
    </source>
</reference>
<protein>
    <submittedName>
        <fullName evidence="2">Uncharacterized protein</fullName>
    </submittedName>
</protein>
<organism evidence="2 3">
    <name type="scientific">Macrostomum lignano</name>
    <dbReference type="NCBI Taxonomy" id="282301"/>
    <lineage>
        <taxon>Eukaryota</taxon>
        <taxon>Metazoa</taxon>
        <taxon>Spiralia</taxon>
        <taxon>Lophotrochozoa</taxon>
        <taxon>Platyhelminthes</taxon>
        <taxon>Rhabditophora</taxon>
        <taxon>Macrostomorpha</taxon>
        <taxon>Macrostomida</taxon>
        <taxon>Macrostomidae</taxon>
        <taxon>Macrostomum</taxon>
    </lineage>
</organism>
<keyword evidence="3" id="KW-1185">Reference proteome</keyword>